<dbReference type="Gene3D" id="3.20.20.70">
    <property type="entry name" value="Aldolase class I"/>
    <property type="match status" value="1"/>
</dbReference>
<name>E6X332_NITSE</name>
<dbReference type="Proteomes" id="UP000008633">
    <property type="component" value="Chromosome"/>
</dbReference>
<accession>E6X332</accession>
<dbReference type="KEGG" id="nsa:Nitsa_0916"/>
<proteinExistence type="predicted"/>
<dbReference type="PANTHER" id="PTHR35273:SF2">
    <property type="entry name" value="ALPHA-GALACTOSIDASE"/>
    <property type="match status" value="1"/>
</dbReference>
<organism evidence="2 3">
    <name type="scientific">Nitratifractor salsuginis (strain DSM 16511 / JCM 12458 / E9I37-1)</name>
    <dbReference type="NCBI Taxonomy" id="749222"/>
    <lineage>
        <taxon>Bacteria</taxon>
        <taxon>Pseudomonadati</taxon>
        <taxon>Campylobacterota</taxon>
        <taxon>Epsilonproteobacteria</taxon>
        <taxon>Campylobacterales</taxon>
        <taxon>Sulfurovaceae</taxon>
        <taxon>Nitratifractor</taxon>
    </lineage>
</organism>
<evidence type="ECO:0000313" key="3">
    <source>
        <dbReference type="Proteomes" id="UP000008633"/>
    </source>
</evidence>
<dbReference type="Pfam" id="PF03537">
    <property type="entry name" value="Glyco_hydro_114"/>
    <property type="match status" value="1"/>
</dbReference>
<keyword evidence="3" id="KW-1185">Reference proteome</keyword>
<dbReference type="AlphaFoldDB" id="E6X332"/>
<dbReference type="SUPFAM" id="SSF51445">
    <property type="entry name" value="(Trans)glycosidases"/>
    <property type="match status" value="1"/>
</dbReference>
<reference evidence="3" key="2">
    <citation type="submission" date="2011-01" db="EMBL/GenBank/DDBJ databases">
        <title>The complete genome of Nitratifractor salsuginis DSM 16511.</title>
        <authorList>
            <consortium name="US DOE Joint Genome Institute (JGI-PGF)"/>
            <person name="Lucas S."/>
            <person name="Copeland A."/>
            <person name="Lapidus A."/>
            <person name="Bruce D."/>
            <person name="Goodwin L."/>
            <person name="Pitluck S."/>
            <person name="Kyrpides N."/>
            <person name="Mavromatis K."/>
            <person name="Ivanova N."/>
            <person name="Mikhailova N."/>
            <person name="Zeytun A."/>
            <person name="Detter J.C."/>
            <person name="Tapia R."/>
            <person name="Han C."/>
            <person name="Land M."/>
            <person name="Hauser L."/>
            <person name="Markowitz V."/>
            <person name="Cheng J.-F."/>
            <person name="Hugenholtz P."/>
            <person name="Woyke T."/>
            <person name="Wu D."/>
            <person name="Tindall B."/>
            <person name="Schuetze A."/>
            <person name="Brambilla E."/>
            <person name="Klenk H.-P."/>
            <person name="Eisen J.A."/>
        </authorList>
    </citation>
    <scope>NUCLEOTIDE SEQUENCE [LARGE SCALE GENOMIC DNA]</scope>
    <source>
        <strain evidence="3">DSM 16511 / JCM 12458 / E9I37-1</strain>
    </source>
</reference>
<feature type="domain" description="Glycoside-hydrolase family GH114 TIM-barrel" evidence="1">
    <location>
        <begin position="234"/>
        <end position="458"/>
    </location>
</feature>
<dbReference type="STRING" id="749222.Nitsa_0916"/>
<gene>
    <name evidence="2" type="ordered locus">Nitsa_0916</name>
</gene>
<dbReference type="EMBL" id="CP002452">
    <property type="protein sequence ID" value="ADV46176.1"/>
    <property type="molecule type" value="Genomic_DNA"/>
</dbReference>
<protein>
    <submittedName>
        <fullName evidence="2">TM1410 hypothetical-related protein</fullName>
    </submittedName>
</protein>
<reference evidence="2 3" key="1">
    <citation type="journal article" date="2011" name="Stand. Genomic Sci.">
        <title>Complete genome sequence of Nitratifractor salsuginis type strain (E9I37-1).</title>
        <authorList>
            <person name="Anderson I."/>
            <person name="Sikorski J."/>
            <person name="Zeytun A."/>
            <person name="Nolan M."/>
            <person name="Lapidus A."/>
            <person name="Lucas S."/>
            <person name="Hammon N."/>
            <person name="Deshpande S."/>
            <person name="Cheng J.F."/>
            <person name="Tapia R."/>
            <person name="Han C."/>
            <person name="Goodwin L."/>
            <person name="Pitluck S."/>
            <person name="Liolios K."/>
            <person name="Pagani I."/>
            <person name="Ivanova N."/>
            <person name="Huntemann M."/>
            <person name="Mavromatis K."/>
            <person name="Ovchinikova G."/>
            <person name="Pati A."/>
            <person name="Chen A."/>
            <person name="Palaniappan K."/>
            <person name="Land M."/>
            <person name="Hauser L."/>
            <person name="Brambilla E.M."/>
            <person name="Ngatchou-Djao O.D."/>
            <person name="Rohde M."/>
            <person name="Tindall B.J."/>
            <person name="Goker M."/>
            <person name="Detter J.C."/>
            <person name="Woyke T."/>
            <person name="Bristow J."/>
            <person name="Eisen J.A."/>
            <person name="Markowitz V."/>
            <person name="Hugenholtz P."/>
            <person name="Klenk H.P."/>
            <person name="Kyrpides N.C."/>
        </authorList>
    </citation>
    <scope>NUCLEOTIDE SEQUENCE [LARGE SCALE GENOMIC DNA]</scope>
    <source>
        <strain evidence="3">DSM 16511 / JCM 12458 / E9I37-1</strain>
    </source>
</reference>
<dbReference type="InterPro" id="IPR017853">
    <property type="entry name" value="GH"/>
</dbReference>
<dbReference type="RefSeq" id="WP_013553870.1">
    <property type="nucleotide sequence ID" value="NC_014935.1"/>
</dbReference>
<evidence type="ECO:0000259" key="1">
    <source>
        <dbReference type="Pfam" id="PF03537"/>
    </source>
</evidence>
<dbReference type="eggNOG" id="COG3868">
    <property type="taxonomic scope" value="Bacteria"/>
</dbReference>
<sequence length="465" mass="52824">MRRVIGVGLAIVLFTGCGGGGGGGKDSGQSALLHRSITSTIFWVGEEAGPANGGISNQPSAWDGLWTLSYGGVDDPEHRNGYLPAGFIPYENPFYVALPFNDLDEQGQRKKGLKKIIPWYNDEDPRESLCKNHWVEISKDGKTVYAQWEDAGPFETNDSEYVFGTARPKNRINDHAGIDLSPAIRDYLGVEDIDRVDWRFVDESEVPEGPWKEIVTRSGVHWPDPDAYIPPESRWQWQLQGDLNTSYDVDYYDIDLFDTQEEEIRQLHSEGQKVICYFSAGSWESWRPDAEAFPERVKGRKMDRWDELWLDIRDPAVRSLMKKRLDLALGKGCDGVEPDNVDGYANETGFNLSARDQIDYNRFLAREAHKRGLSIGLKNDLEQVKVLEPWFDFALNEQCHEYGECDRLSPFIEAGKAVFNAEYAEKYVKNTDGARDALCQDAKERKFSTLVLPRELDGSFRYSCD</sequence>
<dbReference type="PANTHER" id="PTHR35273">
    <property type="entry name" value="ALPHA-1,4 POLYGALACTOSAMINIDASE, PUTATIVE (AFU_ORTHOLOGUE AFUA_3G07890)-RELATED"/>
    <property type="match status" value="1"/>
</dbReference>
<dbReference type="HOGENOM" id="CLU_587711_0_0_7"/>
<dbReference type="PROSITE" id="PS51257">
    <property type="entry name" value="PROKAR_LIPOPROTEIN"/>
    <property type="match status" value="1"/>
</dbReference>
<evidence type="ECO:0000313" key="2">
    <source>
        <dbReference type="EMBL" id="ADV46176.1"/>
    </source>
</evidence>
<dbReference type="InterPro" id="IPR004352">
    <property type="entry name" value="GH114_TIM-barrel"/>
</dbReference>
<dbReference type="InterPro" id="IPR013785">
    <property type="entry name" value="Aldolase_TIM"/>
</dbReference>